<dbReference type="STRING" id="1173111.SAMN05444955_105285"/>
<dbReference type="Gene3D" id="3.30.1370.160">
    <property type="match status" value="1"/>
</dbReference>
<sequence length="261" mass="29274">MSLLSPEIFAHFRPEERPFIERSLDLISRALDKYQPVTTPFLDPREQYILSTLARREPELVLFQDGGFPSAERKRAVVGPSYVTADPELFRLSFLRLETVTGNRLEHPDVLGAVLGLGIKRERVGDIIPHSSGADVVIAREMCEFVRIQLGQVGRHHVTINEISRDDLVLPEQKFSLRTVTVASLRVDALVSEACRISRAKAAALIKNGKCKVNWKIVDQPDYSLEAGDMISLRGYGRVRIESIEGLTKKGRNLVQIASFI</sequence>
<evidence type="ECO:0000313" key="4">
    <source>
        <dbReference type="Proteomes" id="UP000199695"/>
    </source>
</evidence>
<keyword evidence="4" id="KW-1185">Reference proteome</keyword>
<feature type="domain" description="RNA-binding S4" evidence="2">
    <location>
        <begin position="185"/>
        <end position="245"/>
    </location>
</feature>
<accession>A0A1H8DQW2</accession>
<protein>
    <submittedName>
        <fullName evidence="3">RNA-binding protein YlmH, contains S4-like domain</fullName>
    </submittedName>
</protein>
<dbReference type="InterPro" id="IPR040591">
    <property type="entry name" value="RqcP2_RBD"/>
</dbReference>
<name>A0A1H8DQW2_9BACL</name>
<dbReference type="RefSeq" id="WP_089966966.1">
    <property type="nucleotide sequence ID" value="NZ_FOCQ01000005.1"/>
</dbReference>
<dbReference type="Proteomes" id="UP000199695">
    <property type="component" value="Unassembled WGS sequence"/>
</dbReference>
<dbReference type="InterPro" id="IPR036986">
    <property type="entry name" value="S4_RNA-bd_sf"/>
</dbReference>
<dbReference type="PROSITE" id="PS50889">
    <property type="entry name" value="S4"/>
    <property type="match status" value="1"/>
</dbReference>
<dbReference type="CDD" id="cd00165">
    <property type="entry name" value="S4"/>
    <property type="match status" value="1"/>
</dbReference>
<evidence type="ECO:0000256" key="1">
    <source>
        <dbReference type="PROSITE-ProRule" id="PRU00182"/>
    </source>
</evidence>
<proteinExistence type="predicted"/>
<dbReference type="Gene3D" id="3.10.290.10">
    <property type="entry name" value="RNA-binding S4 domain"/>
    <property type="match status" value="1"/>
</dbReference>
<dbReference type="OrthoDB" id="9812787at2"/>
<dbReference type="SMART" id="SM00363">
    <property type="entry name" value="S4"/>
    <property type="match status" value="1"/>
</dbReference>
<evidence type="ECO:0000313" key="3">
    <source>
        <dbReference type="EMBL" id="SEN08907.1"/>
    </source>
</evidence>
<gene>
    <name evidence="3" type="ORF">SAMN05444955_105285</name>
</gene>
<dbReference type="PANTHER" id="PTHR13633:SF3">
    <property type="entry name" value="MITOCHONDRIAL TRANSCRIPTION RESCUE FACTOR 1"/>
    <property type="match status" value="1"/>
</dbReference>
<evidence type="ECO:0000259" key="2">
    <source>
        <dbReference type="SMART" id="SM00363"/>
    </source>
</evidence>
<dbReference type="InterPro" id="IPR012677">
    <property type="entry name" value="Nucleotide-bd_a/b_plait_sf"/>
</dbReference>
<dbReference type="InterPro" id="IPR002942">
    <property type="entry name" value="S4_RNA-bd"/>
</dbReference>
<dbReference type="Gene3D" id="3.30.70.330">
    <property type="match status" value="1"/>
</dbReference>
<keyword evidence="1" id="KW-0694">RNA-binding</keyword>
<dbReference type="InterPro" id="IPR048443">
    <property type="entry name" value="RqcP2_N"/>
</dbReference>
<dbReference type="Pfam" id="PF21278">
    <property type="entry name" value="YlmH_1st"/>
    <property type="match status" value="1"/>
</dbReference>
<dbReference type="Pfam" id="PF17774">
    <property type="entry name" value="YlmH_RBD"/>
    <property type="match status" value="1"/>
</dbReference>
<dbReference type="AlphaFoldDB" id="A0A1H8DQW2"/>
<organism evidence="3 4">
    <name type="scientific">Lihuaxuella thermophila</name>
    <dbReference type="NCBI Taxonomy" id="1173111"/>
    <lineage>
        <taxon>Bacteria</taxon>
        <taxon>Bacillati</taxon>
        <taxon>Bacillota</taxon>
        <taxon>Bacilli</taxon>
        <taxon>Bacillales</taxon>
        <taxon>Thermoactinomycetaceae</taxon>
        <taxon>Lihuaxuella</taxon>
    </lineage>
</organism>
<dbReference type="Pfam" id="PF01479">
    <property type="entry name" value="S4"/>
    <property type="match status" value="1"/>
</dbReference>
<dbReference type="SUPFAM" id="SSF55174">
    <property type="entry name" value="Alpha-L RNA-binding motif"/>
    <property type="match status" value="1"/>
</dbReference>
<reference evidence="3 4" key="1">
    <citation type="submission" date="2016-10" db="EMBL/GenBank/DDBJ databases">
        <authorList>
            <person name="de Groot N.N."/>
        </authorList>
    </citation>
    <scope>NUCLEOTIDE SEQUENCE [LARGE SCALE GENOMIC DNA]</scope>
    <source>
        <strain evidence="3 4">DSM 46701</strain>
    </source>
</reference>
<dbReference type="GO" id="GO:0003723">
    <property type="term" value="F:RNA binding"/>
    <property type="evidence" value="ECO:0007669"/>
    <property type="project" value="UniProtKB-KW"/>
</dbReference>
<dbReference type="PANTHER" id="PTHR13633">
    <property type="entry name" value="MITOCHONDRIAL TRANSCRIPTION RESCUE FACTOR 1"/>
    <property type="match status" value="1"/>
</dbReference>
<dbReference type="EMBL" id="FOCQ01000005">
    <property type="protein sequence ID" value="SEN08907.1"/>
    <property type="molecule type" value="Genomic_DNA"/>
</dbReference>